<dbReference type="EMBL" id="MVHP01000003">
    <property type="protein sequence ID" value="ORA68285.1"/>
    <property type="molecule type" value="Genomic_DNA"/>
</dbReference>
<evidence type="ECO:0000313" key="5">
    <source>
        <dbReference type="Proteomes" id="UP000192772"/>
    </source>
</evidence>
<evidence type="ECO:0000313" key="4">
    <source>
        <dbReference type="EMBL" id="ORA68285.1"/>
    </source>
</evidence>
<feature type="signal peptide" evidence="2">
    <location>
        <begin position="1"/>
        <end position="25"/>
    </location>
</feature>
<feature type="chain" id="PRO_5012913547" evidence="2">
    <location>
        <begin position="26"/>
        <end position="65"/>
    </location>
</feature>
<feature type="compositionally biased region" description="Basic and acidic residues" evidence="1">
    <location>
        <begin position="52"/>
        <end position="65"/>
    </location>
</feature>
<accession>A0A1X0D796</accession>
<feature type="region of interest" description="Disordered" evidence="1">
    <location>
        <begin position="34"/>
        <end position="65"/>
    </location>
</feature>
<comment type="caution">
    <text evidence="4">The sequence shown here is derived from an EMBL/GenBank/DDBJ whole genome shotgun (WGS) entry which is preliminary data.</text>
</comment>
<dbReference type="RefSeq" id="WP_083042495.1">
    <property type="nucleotide sequence ID" value="NZ_MVHP01000003.1"/>
</dbReference>
<dbReference type="SMART" id="SM00894">
    <property type="entry name" value="Excalibur"/>
    <property type="match status" value="1"/>
</dbReference>
<evidence type="ECO:0000256" key="2">
    <source>
        <dbReference type="SAM" id="SignalP"/>
    </source>
</evidence>
<reference evidence="4 5" key="1">
    <citation type="submission" date="2017-02" db="EMBL/GenBank/DDBJ databases">
        <title>The new phylogeny of genus Mycobacterium.</title>
        <authorList>
            <person name="Tortoli E."/>
            <person name="Trovato A."/>
            <person name="Cirillo D.M."/>
        </authorList>
    </citation>
    <scope>NUCLEOTIDE SEQUENCE [LARGE SCALE GENOMIC DNA]</scope>
    <source>
        <strain evidence="4 5">FI-09383</strain>
    </source>
</reference>
<dbReference type="OrthoDB" id="4337778at2"/>
<proteinExistence type="predicted"/>
<sequence length="65" mass="6818">MFRTLIGAVCLVGVVAVGLAPVATAQRPYKNCTEARANGDTNIPSSSPKYGPHLDRDRDGIGCES</sequence>
<dbReference type="STRING" id="81858.BST23_04175"/>
<protein>
    <submittedName>
        <fullName evidence="4">Calcium-binding protein</fullName>
    </submittedName>
</protein>
<feature type="compositionally biased region" description="Polar residues" evidence="1">
    <location>
        <begin position="39"/>
        <end position="48"/>
    </location>
</feature>
<organism evidence="4 5">
    <name type="scientific">Mycolicibacterium elephantis</name>
    <dbReference type="NCBI Taxonomy" id="81858"/>
    <lineage>
        <taxon>Bacteria</taxon>
        <taxon>Bacillati</taxon>
        <taxon>Actinomycetota</taxon>
        <taxon>Actinomycetes</taxon>
        <taxon>Mycobacteriales</taxon>
        <taxon>Mycobacteriaceae</taxon>
        <taxon>Mycolicibacterium</taxon>
    </lineage>
</organism>
<name>A0A1X0D796_9MYCO</name>
<evidence type="ECO:0000256" key="1">
    <source>
        <dbReference type="SAM" id="MobiDB-lite"/>
    </source>
</evidence>
<evidence type="ECO:0000259" key="3">
    <source>
        <dbReference type="SMART" id="SM00894"/>
    </source>
</evidence>
<dbReference type="Pfam" id="PF05901">
    <property type="entry name" value="Excalibur"/>
    <property type="match status" value="1"/>
</dbReference>
<dbReference type="AlphaFoldDB" id="A0A1X0D796"/>
<feature type="domain" description="Excalibur calcium-binding" evidence="3">
    <location>
        <begin position="28"/>
        <end position="64"/>
    </location>
</feature>
<gene>
    <name evidence="4" type="ORF">BST23_04175</name>
</gene>
<dbReference type="InterPro" id="IPR008613">
    <property type="entry name" value="Excalibur_Ca-bd_domain"/>
</dbReference>
<keyword evidence="2" id="KW-0732">Signal</keyword>
<dbReference type="Proteomes" id="UP000192772">
    <property type="component" value="Unassembled WGS sequence"/>
</dbReference>